<proteinExistence type="predicted"/>
<evidence type="ECO:0000313" key="9">
    <source>
        <dbReference type="Proteomes" id="UP000548423"/>
    </source>
</evidence>
<keyword evidence="3 6" id="KW-0812">Transmembrane</keyword>
<name>A0A852T813_9BACI</name>
<evidence type="ECO:0000313" key="8">
    <source>
        <dbReference type="EMBL" id="NYE04351.1"/>
    </source>
</evidence>
<feature type="transmembrane region" description="Helical" evidence="6">
    <location>
        <begin position="266"/>
        <end position="284"/>
    </location>
</feature>
<feature type="transmembrane region" description="Helical" evidence="6">
    <location>
        <begin position="367"/>
        <end position="388"/>
    </location>
</feature>
<dbReference type="EMBL" id="JACCBX010000002">
    <property type="protein sequence ID" value="NYE04351.1"/>
    <property type="molecule type" value="Genomic_DNA"/>
</dbReference>
<accession>A0A852T813</accession>
<feature type="transmembrane region" description="Helical" evidence="6">
    <location>
        <begin position="177"/>
        <end position="195"/>
    </location>
</feature>
<dbReference type="Pfam" id="PF03600">
    <property type="entry name" value="CitMHS"/>
    <property type="match status" value="1"/>
</dbReference>
<dbReference type="GO" id="GO:0015137">
    <property type="term" value="F:citrate transmembrane transporter activity"/>
    <property type="evidence" value="ECO:0007669"/>
    <property type="project" value="InterPro"/>
</dbReference>
<dbReference type="InterPro" id="IPR014738">
    <property type="entry name" value="Citrate_transporter"/>
</dbReference>
<evidence type="ECO:0000256" key="6">
    <source>
        <dbReference type="SAM" id="Phobius"/>
    </source>
</evidence>
<dbReference type="GO" id="GO:0016020">
    <property type="term" value="C:membrane"/>
    <property type="evidence" value="ECO:0007669"/>
    <property type="project" value="UniProtKB-SubCell"/>
</dbReference>
<reference evidence="9" key="1">
    <citation type="submission" date="2020-07" db="EMBL/GenBank/DDBJ databases">
        <authorList>
            <person name="Partida-Martinez L."/>
            <person name="Huntemann M."/>
            <person name="Clum A."/>
            <person name="Wang J."/>
            <person name="Palaniappan K."/>
            <person name="Ritter S."/>
            <person name="Chen I.-M."/>
            <person name="Stamatis D."/>
            <person name="Reddy T."/>
            <person name="O'Malley R."/>
            <person name="Daum C."/>
            <person name="Shapiro N."/>
            <person name="Ivanova N."/>
            <person name="Kyrpides N."/>
            <person name="Woyke T."/>
        </authorList>
    </citation>
    <scope>NUCLEOTIDE SEQUENCE [LARGE SCALE GENOMIC DNA]</scope>
    <source>
        <strain evidence="9">AT2.8</strain>
    </source>
</reference>
<organism evidence="8 9">
    <name type="scientific">Neobacillus niacini</name>
    <dbReference type="NCBI Taxonomy" id="86668"/>
    <lineage>
        <taxon>Bacteria</taxon>
        <taxon>Bacillati</taxon>
        <taxon>Bacillota</taxon>
        <taxon>Bacilli</taxon>
        <taxon>Bacillales</taxon>
        <taxon>Bacillaceae</taxon>
        <taxon>Neobacillus</taxon>
    </lineage>
</organism>
<feature type="transmembrane region" description="Helical" evidence="6">
    <location>
        <begin position="29"/>
        <end position="48"/>
    </location>
</feature>
<keyword evidence="4 6" id="KW-1133">Transmembrane helix</keyword>
<feature type="transmembrane region" description="Helical" evidence="6">
    <location>
        <begin position="425"/>
        <end position="443"/>
    </location>
</feature>
<dbReference type="AlphaFoldDB" id="A0A852T813"/>
<evidence type="ECO:0000256" key="5">
    <source>
        <dbReference type="ARBA" id="ARBA00023136"/>
    </source>
</evidence>
<evidence type="ECO:0000256" key="2">
    <source>
        <dbReference type="ARBA" id="ARBA00022448"/>
    </source>
</evidence>
<comment type="caution">
    <text evidence="8">The sequence shown here is derived from an EMBL/GenBank/DDBJ whole genome shotgun (WGS) entry which is preliminary data.</text>
</comment>
<evidence type="ECO:0000256" key="1">
    <source>
        <dbReference type="ARBA" id="ARBA00004141"/>
    </source>
</evidence>
<dbReference type="NCBIfam" id="TIGR00784">
    <property type="entry name" value="citMHS"/>
    <property type="match status" value="1"/>
</dbReference>
<keyword evidence="2" id="KW-0813">Transport</keyword>
<feature type="domain" description="Citrate transporter-like" evidence="7">
    <location>
        <begin position="28"/>
        <end position="386"/>
    </location>
</feature>
<keyword evidence="5 6" id="KW-0472">Membrane</keyword>
<evidence type="ECO:0000256" key="4">
    <source>
        <dbReference type="ARBA" id="ARBA00022989"/>
    </source>
</evidence>
<feature type="transmembrane region" description="Helical" evidence="6">
    <location>
        <begin position="99"/>
        <end position="125"/>
    </location>
</feature>
<feature type="transmembrane region" description="Helical" evidence="6">
    <location>
        <begin position="335"/>
        <end position="355"/>
    </location>
</feature>
<protein>
    <submittedName>
        <fullName evidence="8">CitMHS family citrate-Mg2+:H+ or citrate-Ca2+:H+ symporter</fullName>
    </submittedName>
</protein>
<comment type="subcellular location">
    <subcellularLocation>
        <location evidence="1">Membrane</location>
        <topology evidence="1">Multi-pass membrane protein</topology>
    </subcellularLocation>
</comment>
<reference evidence="9" key="2">
    <citation type="submission" date="2020-08" db="EMBL/GenBank/DDBJ databases">
        <title>The Agave Microbiome: Exploring the role of microbial communities in plant adaptations to desert environments.</title>
        <authorList>
            <person name="Partida-Martinez L.P."/>
        </authorList>
    </citation>
    <scope>NUCLEOTIDE SEQUENCE [LARGE SCALE GENOMIC DNA]</scope>
    <source>
        <strain evidence="9">AT2.8</strain>
    </source>
</reference>
<feature type="transmembrane region" description="Helical" evidence="6">
    <location>
        <begin position="394"/>
        <end position="413"/>
    </location>
</feature>
<evidence type="ECO:0000256" key="3">
    <source>
        <dbReference type="ARBA" id="ARBA00022692"/>
    </source>
</evidence>
<evidence type="ECO:0000259" key="7">
    <source>
        <dbReference type="Pfam" id="PF03600"/>
    </source>
</evidence>
<feature type="transmembrane region" description="Helical" evidence="6">
    <location>
        <begin position="60"/>
        <end position="79"/>
    </location>
</feature>
<gene>
    <name evidence="8" type="ORF">F4694_001095</name>
</gene>
<sequence length="444" mass="47180">MLSILGFLMIFTFLFLILTKRVSPFLGLTLVPIIYGLIGGFGSELGNLMMEGIQNVAPTAILLLFAILYFGIMLDTGLFDPLTSKIIQLAKGDPLKIIVGTAVLAGIIGFDGDGSTTMMIVVTALLPLYKKLGISPIILASITIMQIGITTLVPWGGPAGRVASVLNLEPNQLYLEMLPGMIVSLLFVIAVAYFIGLKERARIRKTNSESLSMSEIGIIDAAIESAVIENITPDSLNVKRPKLIGFNLFLSSLIMIAIVLEWLPPAIVFIAGTALALLINYPALHHQRERMTAHAPNALAVVVVVLAAGIFSGIFKGTPISESMAQSLVAIIPDGLGAYMALFTAIVSGPALFLIGADGFYFGILPILAETASNYGIDALTIGTASLYGTPFGIMGPLVASVYLLIHITGINLGDLHKHAAKWSLGIMLIYIIVGVFTGIIALW</sequence>
<feature type="transmembrane region" description="Helical" evidence="6">
    <location>
        <begin position="137"/>
        <end position="157"/>
    </location>
</feature>
<feature type="transmembrane region" description="Helical" evidence="6">
    <location>
        <begin position="296"/>
        <end position="315"/>
    </location>
</feature>
<dbReference type="InterPro" id="IPR004680">
    <property type="entry name" value="Cit_transptr-like_dom"/>
</dbReference>
<dbReference type="Proteomes" id="UP000548423">
    <property type="component" value="Unassembled WGS sequence"/>
</dbReference>
<feature type="transmembrane region" description="Helical" evidence="6">
    <location>
        <begin position="243"/>
        <end position="260"/>
    </location>
</feature>